<proteinExistence type="predicted"/>
<sequence length="84" mass="9225">MTPASEACIEDQMMQARKIKYDVIRLTETRRCRPLRATSGAGEELFLGTCDSTGVSGVDVLVNTHLAMNIDLYESSTTRIDVGD</sequence>
<dbReference type="OrthoDB" id="5815025at2759"/>
<dbReference type="WBParaSite" id="HCON_00106100-00001">
    <property type="protein sequence ID" value="HCON_00106100-00001"/>
    <property type="gene ID" value="HCON_00106100"/>
</dbReference>
<accession>A0A7I4YJZ9</accession>
<protein>
    <submittedName>
        <fullName evidence="2">Ricin B-type lectin domain-containing protein</fullName>
    </submittedName>
</protein>
<dbReference type="Proteomes" id="UP000025227">
    <property type="component" value="Unplaced"/>
</dbReference>
<evidence type="ECO:0000313" key="2">
    <source>
        <dbReference type="WBParaSite" id="HCON_00106100-00001"/>
    </source>
</evidence>
<keyword evidence="1" id="KW-1185">Reference proteome</keyword>
<dbReference type="AlphaFoldDB" id="A0A7I4YJZ9"/>
<organism evidence="1 2">
    <name type="scientific">Haemonchus contortus</name>
    <name type="common">Barber pole worm</name>
    <dbReference type="NCBI Taxonomy" id="6289"/>
    <lineage>
        <taxon>Eukaryota</taxon>
        <taxon>Metazoa</taxon>
        <taxon>Ecdysozoa</taxon>
        <taxon>Nematoda</taxon>
        <taxon>Chromadorea</taxon>
        <taxon>Rhabditida</taxon>
        <taxon>Rhabditina</taxon>
        <taxon>Rhabditomorpha</taxon>
        <taxon>Strongyloidea</taxon>
        <taxon>Trichostrongylidae</taxon>
        <taxon>Haemonchus</taxon>
    </lineage>
</organism>
<evidence type="ECO:0000313" key="1">
    <source>
        <dbReference type="Proteomes" id="UP000025227"/>
    </source>
</evidence>
<name>A0A7I4YJZ9_HAECO</name>
<reference evidence="2" key="1">
    <citation type="submission" date="2020-12" db="UniProtKB">
        <authorList>
            <consortium name="WormBaseParasite"/>
        </authorList>
    </citation>
    <scope>IDENTIFICATION</scope>
    <source>
        <strain evidence="2">MHco3</strain>
    </source>
</reference>